<sequence length="985" mass="105790">MPHLHLSLPPHGLLLVAGGRRRLLLPSPSPRRQPPLSQWLINVSCDIADRAAASVELEVAAAAEAYGLPFPSERAAHHRELAAAAAAVERACRLCVDVKRSLLSGEKKIFEKSDQTLVTVADFGVQALISLELQRSFPSIPLVAEEDSASLRSSNADSSSNVLVESISSAVADNVSNTDSLLTHDDVLRAIDKGGKDGASFDSNPATYWVLDPIDGTQGFSKVDDTLYVVGLALVVNGKVVAGVMGSPNWASDTIANRKDDSIASRYDRGILMIAHEGCGTWTKLLYDEFGQFTTSKDTWNRCFVDSCSVVHKARYCLSDNQTWNMIPLSVVFNSTTDESKLRDENELLTSYVFSGSLCKYLTVAYGRASVFVLKARTKSLKSWDHTIGVICVLEAGGQVTDWRGEPLDLEADLTGRRDIYPHGGILITNGGPGGSASYPAWPRHCTRRLYSSSQRRRQWPPVMRVSPGEGRGGGGGCGGLVGALEKRPVMGLVAEEEEEVEKGATTTLETSLGPSRSRHTRECRSSTSRRRRAASSSPAAAAAGYSSPRLPATPASARRRRLSGSCVCVLDRAAASAAAAAAEAYGLPFPPERAAHHRELAAAAAAVERACRLCVDVKRTLLSGDKKILEKNDQTPVTVADFGVQALISLELQRLFPLIPLVAEEDSASLRSSNTDDNSSNVLVESISSAVAEKVRNADSLLTHDDVLRAIDRGGKNAVSFDSNPASYWVLDPIDGTKGFLGGDDALYVVGLALVVNEKVVAGVMGCPNWSNATIASRKEDSADAQPDRGILMIAHVGCGTWARHLSVDIGQFTTAQSTWNRCLVDSCSVVNMARFCIPDSQTWNMIPLSVLFNSTMDESNPRDENEILLLSVYCGSLCKYLTVASGRASVFVLRARTKNLKSWDHAVGVICVQEAGGQISDWSGKPLDLAADLTGRRDIYPSGGVLVTNGALHGELVEMISANHKNRPYELAGVNDFGKILPA</sequence>
<dbReference type="GO" id="GO:0046872">
    <property type="term" value="F:metal ion binding"/>
    <property type="evidence" value="ECO:0007669"/>
    <property type="project" value="UniProtKB-KW"/>
</dbReference>
<dbReference type="PANTHER" id="PTHR43200:SF4">
    <property type="entry name" value="PAP-SPECIFIC PHOSPHATASE, MITOCHONDRIAL-RELATED"/>
    <property type="match status" value="1"/>
</dbReference>
<dbReference type="Gramene" id="OMERI07G15380.3">
    <property type="protein sequence ID" value="OMERI07G15380.3"/>
    <property type="gene ID" value="OMERI07G15380"/>
</dbReference>
<feature type="region of interest" description="Disordered" evidence="7">
    <location>
        <begin position="495"/>
        <end position="557"/>
    </location>
</feature>
<feature type="region of interest" description="Disordered" evidence="7">
    <location>
        <begin position="457"/>
        <end position="479"/>
    </location>
</feature>
<feature type="binding site" evidence="6">
    <location>
        <position position="733"/>
    </location>
    <ligand>
        <name>Mg(2+)</name>
        <dbReference type="ChEBI" id="CHEBI:18420"/>
        <label>1</label>
        <note>catalytic</note>
    </ligand>
</feature>
<feature type="binding site" evidence="6">
    <location>
        <position position="735"/>
    </location>
    <ligand>
        <name>Mg(2+)</name>
        <dbReference type="ChEBI" id="CHEBI:18420"/>
        <label>1</label>
        <note>catalytic</note>
    </ligand>
</feature>
<protein>
    <recommendedName>
        <fullName evidence="10">3'(2'),5'-bisphosphate nucleotidase</fullName>
    </recommendedName>
</protein>
<feature type="compositionally biased region" description="Polar residues" evidence="7">
    <location>
        <begin position="505"/>
        <end position="515"/>
    </location>
</feature>
<evidence type="ECO:0000256" key="7">
    <source>
        <dbReference type="SAM" id="MobiDB-lite"/>
    </source>
</evidence>
<dbReference type="AlphaFoldDB" id="A0A0E0ED24"/>
<dbReference type="FunFam" id="3.40.190.80:FF:000017">
    <property type="entry name" value="Putative PAP-specific phosphatase, mitochondrial"/>
    <property type="match status" value="1"/>
</dbReference>
<evidence type="ECO:0000256" key="2">
    <source>
        <dbReference type="ARBA" id="ARBA00009759"/>
    </source>
</evidence>
<dbReference type="PROSITE" id="PS00629">
    <property type="entry name" value="IMP_1"/>
    <property type="match status" value="1"/>
</dbReference>
<evidence type="ECO:0000256" key="6">
    <source>
        <dbReference type="PIRSR" id="PIRSR600760-2"/>
    </source>
</evidence>
<comment type="cofactor">
    <cofactor evidence="1 6">
        <name>Mg(2+)</name>
        <dbReference type="ChEBI" id="CHEBI:18420"/>
    </cofactor>
</comment>
<feature type="binding site" evidence="6">
    <location>
        <position position="665"/>
    </location>
    <ligand>
        <name>Mg(2+)</name>
        <dbReference type="ChEBI" id="CHEBI:18420"/>
        <label>1</label>
        <note>catalytic</note>
    </ligand>
</feature>
<keyword evidence="5 6" id="KW-0460">Magnesium</keyword>
<evidence type="ECO:0000256" key="4">
    <source>
        <dbReference type="ARBA" id="ARBA00022801"/>
    </source>
</evidence>
<dbReference type="STRING" id="40149.A0A0E0ED24"/>
<dbReference type="GO" id="GO:0000103">
    <property type="term" value="P:sulfate assimilation"/>
    <property type="evidence" value="ECO:0007669"/>
    <property type="project" value="TreeGrafter"/>
</dbReference>
<comment type="similarity">
    <text evidence="2">Belongs to the inositol monophosphatase superfamily.</text>
</comment>
<evidence type="ECO:0008006" key="10">
    <source>
        <dbReference type="Google" id="ProtNLM"/>
    </source>
</evidence>
<feature type="compositionally biased region" description="Basic residues" evidence="7">
    <location>
        <begin position="517"/>
        <end position="534"/>
    </location>
</feature>
<dbReference type="InterPro" id="IPR000760">
    <property type="entry name" value="Inositol_monophosphatase-like"/>
</dbReference>
<keyword evidence="3 6" id="KW-0479">Metal-binding</keyword>
<feature type="binding site" evidence="6">
    <location>
        <position position="906"/>
    </location>
    <ligand>
        <name>Mg(2+)</name>
        <dbReference type="ChEBI" id="CHEBI:18420"/>
        <label>1</label>
        <note>catalytic</note>
    </ligand>
</feature>
<dbReference type="Pfam" id="PF00459">
    <property type="entry name" value="Inositol_P"/>
    <property type="match status" value="2"/>
</dbReference>
<keyword evidence="4" id="KW-0378">Hydrolase</keyword>
<dbReference type="Gene3D" id="3.40.190.80">
    <property type="match status" value="2"/>
</dbReference>
<dbReference type="SUPFAM" id="SSF56655">
    <property type="entry name" value="Carbohydrate phosphatase"/>
    <property type="match status" value="2"/>
</dbReference>
<dbReference type="InterPro" id="IPR051090">
    <property type="entry name" value="Inositol_monoP_superfamily"/>
</dbReference>
<evidence type="ECO:0000256" key="1">
    <source>
        <dbReference type="ARBA" id="ARBA00001946"/>
    </source>
</evidence>
<dbReference type="Gene3D" id="3.30.540.10">
    <property type="entry name" value="Fructose-1,6-Bisphosphatase, subunit A, domain 1"/>
    <property type="match status" value="2"/>
</dbReference>
<feature type="compositionally biased region" description="Low complexity" evidence="7">
    <location>
        <begin position="535"/>
        <end position="550"/>
    </location>
</feature>
<organism evidence="8">
    <name type="scientific">Oryza meridionalis</name>
    <dbReference type="NCBI Taxonomy" id="40149"/>
    <lineage>
        <taxon>Eukaryota</taxon>
        <taxon>Viridiplantae</taxon>
        <taxon>Streptophyta</taxon>
        <taxon>Embryophyta</taxon>
        <taxon>Tracheophyta</taxon>
        <taxon>Spermatophyta</taxon>
        <taxon>Magnoliopsida</taxon>
        <taxon>Liliopsida</taxon>
        <taxon>Poales</taxon>
        <taxon>Poaceae</taxon>
        <taxon>BOP clade</taxon>
        <taxon>Oryzoideae</taxon>
        <taxon>Oryzeae</taxon>
        <taxon>Oryzinae</taxon>
        <taxon>Oryza</taxon>
    </lineage>
</organism>
<dbReference type="InterPro" id="IPR020583">
    <property type="entry name" value="Inositol_monoP_metal-BS"/>
</dbReference>
<feature type="binding site" evidence="6">
    <location>
        <position position="736"/>
    </location>
    <ligand>
        <name>Mg(2+)</name>
        <dbReference type="ChEBI" id="CHEBI:18420"/>
        <label>1</label>
        <note>catalytic</note>
    </ligand>
</feature>
<dbReference type="Proteomes" id="UP000008021">
    <property type="component" value="Chromosome 7"/>
</dbReference>
<proteinExistence type="inferred from homology"/>
<dbReference type="PANTHER" id="PTHR43200">
    <property type="entry name" value="PHOSPHATASE"/>
    <property type="match status" value="1"/>
</dbReference>
<evidence type="ECO:0000313" key="9">
    <source>
        <dbReference type="Proteomes" id="UP000008021"/>
    </source>
</evidence>
<evidence type="ECO:0000256" key="3">
    <source>
        <dbReference type="ARBA" id="ARBA00022723"/>
    </source>
</evidence>
<reference evidence="8" key="2">
    <citation type="submission" date="2018-05" db="EMBL/GenBank/DDBJ databases">
        <title>OmerRS3 (Oryza meridionalis Reference Sequence Version 3).</title>
        <authorList>
            <person name="Zhang J."/>
            <person name="Kudrna D."/>
            <person name="Lee S."/>
            <person name="Talag J."/>
            <person name="Welchert J."/>
            <person name="Wing R.A."/>
        </authorList>
    </citation>
    <scope>NUCLEOTIDE SEQUENCE [LARGE SCALE GENOMIC DNA]</scope>
    <source>
        <strain evidence="8">cv. OR44</strain>
    </source>
</reference>
<evidence type="ECO:0000313" key="8">
    <source>
        <dbReference type="EnsemblPlants" id="OMERI07G15380.3"/>
    </source>
</evidence>
<accession>A0A0E0ED24</accession>
<dbReference type="eggNOG" id="KOG1528">
    <property type="taxonomic scope" value="Eukaryota"/>
</dbReference>
<dbReference type="CDD" id="cd01517">
    <property type="entry name" value="PAP_phosphatase"/>
    <property type="match status" value="1"/>
</dbReference>
<evidence type="ECO:0000256" key="5">
    <source>
        <dbReference type="ARBA" id="ARBA00022842"/>
    </source>
</evidence>
<keyword evidence="9" id="KW-1185">Reference proteome</keyword>
<name>A0A0E0ED24_9ORYZ</name>
<dbReference type="EnsemblPlants" id="OMERI07G15380.3">
    <property type="protein sequence ID" value="OMERI07G15380.3"/>
    <property type="gene ID" value="OMERI07G15380"/>
</dbReference>
<dbReference type="GO" id="GO:0008441">
    <property type="term" value="F:3'(2'),5'-bisphosphate nucleotidase activity"/>
    <property type="evidence" value="ECO:0007669"/>
    <property type="project" value="TreeGrafter"/>
</dbReference>
<dbReference type="FunFam" id="3.30.540.10:FF:000022">
    <property type="entry name" value="Putative PAP-specific phosphatase, mitochondrial"/>
    <property type="match status" value="2"/>
</dbReference>
<reference evidence="8" key="1">
    <citation type="submission" date="2015-04" db="UniProtKB">
        <authorList>
            <consortium name="EnsemblPlants"/>
        </authorList>
    </citation>
    <scope>IDENTIFICATION</scope>
</reference>
<feature type="compositionally biased region" description="Gly residues" evidence="7">
    <location>
        <begin position="470"/>
        <end position="479"/>
    </location>
</feature>